<dbReference type="GO" id="GO:0016887">
    <property type="term" value="F:ATP hydrolysis activity"/>
    <property type="evidence" value="ECO:0007669"/>
    <property type="project" value="InterPro"/>
</dbReference>
<dbReference type="FunFam" id="3.40.50.300:FF:000025">
    <property type="entry name" value="ATP-dependent Clp protease subunit"/>
    <property type="match status" value="1"/>
</dbReference>
<dbReference type="GO" id="GO:0005737">
    <property type="term" value="C:cytoplasm"/>
    <property type="evidence" value="ECO:0007669"/>
    <property type="project" value="TreeGrafter"/>
</dbReference>
<dbReference type="PANTHER" id="PTHR11638:SF18">
    <property type="entry name" value="HEAT SHOCK PROTEIN 104"/>
    <property type="match status" value="1"/>
</dbReference>
<dbReference type="InterPro" id="IPR019489">
    <property type="entry name" value="Clp_ATPase_C"/>
</dbReference>
<dbReference type="InterPro" id="IPR041546">
    <property type="entry name" value="ClpA/ClpB_AAA_lid"/>
</dbReference>
<dbReference type="Pfam" id="PF00004">
    <property type="entry name" value="AAA"/>
    <property type="match status" value="1"/>
</dbReference>
<proteinExistence type="inferred from homology"/>
<keyword evidence="11" id="KW-1185">Reference proteome</keyword>
<keyword evidence="2 7" id="KW-0547">Nucleotide-binding</keyword>
<dbReference type="InterPro" id="IPR027417">
    <property type="entry name" value="P-loop_NTPase"/>
</dbReference>
<dbReference type="InterPro" id="IPR018368">
    <property type="entry name" value="ClpA/B_CS1"/>
</dbReference>
<dbReference type="InterPro" id="IPR036628">
    <property type="entry name" value="Clp_N_dom_sf"/>
</dbReference>
<dbReference type="FunFam" id="3.40.50.300:FF:000010">
    <property type="entry name" value="Chaperone clpB 1, putative"/>
    <property type="match status" value="1"/>
</dbReference>
<dbReference type="PRINTS" id="PR00300">
    <property type="entry name" value="CLPPROTEASEA"/>
</dbReference>
<keyword evidence="4 7" id="KW-0143">Chaperone</keyword>
<dbReference type="SMART" id="SM00382">
    <property type="entry name" value="AAA"/>
    <property type="match status" value="2"/>
</dbReference>
<evidence type="ECO:0000256" key="1">
    <source>
        <dbReference type="ARBA" id="ARBA00022737"/>
    </source>
</evidence>
<dbReference type="InterPro" id="IPR028299">
    <property type="entry name" value="ClpA/B_CS2"/>
</dbReference>
<evidence type="ECO:0000259" key="9">
    <source>
        <dbReference type="PROSITE" id="PS51903"/>
    </source>
</evidence>
<evidence type="ECO:0000256" key="2">
    <source>
        <dbReference type="ARBA" id="ARBA00022741"/>
    </source>
</evidence>
<dbReference type="InterPro" id="IPR050130">
    <property type="entry name" value="ClpA_ClpB"/>
</dbReference>
<dbReference type="SUPFAM" id="SSF81923">
    <property type="entry name" value="Double Clp-N motif"/>
    <property type="match status" value="1"/>
</dbReference>
<organism evidence="10 11">
    <name type="scientific">Fundicoccus ignavus</name>
    <dbReference type="NCBI Taxonomy" id="2664442"/>
    <lineage>
        <taxon>Bacteria</taxon>
        <taxon>Bacillati</taxon>
        <taxon>Bacillota</taxon>
        <taxon>Bacilli</taxon>
        <taxon>Lactobacillales</taxon>
        <taxon>Aerococcaceae</taxon>
        <taxon>Fundicoccus</taxon>
    </lineage>
</organism>
<dbReference type="InterPro" id="IPR003593">
    <property type="entry name" value="AAA+_ATPase"/>
</dbReference>
<feature type="domain" description="Clp R" evidence="9">
    <location>
        <begin position="1"/>
        <end position="146"/>
    </location>
</feature>
<dbReference type="SUPFAM" id="SSF52540">
    <property type="entry name" value="P-loop containing nucleoside triphosphate hydrolases"/>
    <property type="match status" value="2"/>
</dbReference>
<feature type="coiled-coil region" evidence="8">
    <location>
        <begin position="440"/>
        <end position="518"/>
    </location>
</feature>
<dbReference type="PROSITE" id="PS00870">
    <property type="entry name" value="CLPAB_1"/>
    <property type="match status" value="1"/>
</dbReference>
<comment type="similarity">
    <text evidence="7">Belongs to the ClpA/ClpB family.</text>
</comment>
<keyword evidence="3 7" id="KW-0067">ATP-binding</keyword>
<name>A0A6I2GBJ9_9LACT</name>
<dbReference type="InterPro" id="IPR001270">
    <property type="entry name" value="ClpA/B"/>
</dbReference>
<comment type="function">
    <text evidence="5">Part of a stress-induced multi-chaperone system, it is involved in the recovery of the cell from heat-induced damage, in cooperation with DnaK, DnaJ and GrpE. Acts before DnaK, in the processing of protein aggregates. Protein binding stimulates the ATPase activity; ATP hydrolysis unfolds the denatured protein aggregates, which probably helps expose new hydrophobic binding sites on the surface of ClpB-bound aggregates, contributing to the solubilization and refolding of denatured protein aggregates by DnaK.</text>
</comment>
<accession>A0A6I2GBJ9</accession>
<dbReference type="Pfam" id="PF02861">
    <property type="entry name" value="Clp_N"/>
    <property type="match status" value="1"/>
</dbReference>
<dbReference type="Gene3D" id="3.40.50.300">
    <property type="entry name" value="P-loop containing nucleotide triphosphate hydrolases"/>
    <property type="match status" value="3"/>
</dbReference>
<gene>
    <name evidence="10" type="ORF">GIY09_01625</name>
</gene>
<dbReference type="Proteomes" id="UP000430975">
    <property type="component" value="Unassembled WGS sequence"/>
</dbReference>
<dbReference type="RefSeq" id="WP_153863025.1">
    <property type="nucleotide sequence ID" value="NZ_WJQS01000001.1"/>
</dbReference>
<dbReference type="CDD" id="cd00009">
    <property type="entry name" value="AAA"/>
    <property type="match status" value="1"/>
</dbReference>
<dbReference type="InterPro" id="IPR003959">
    <property type="entry name" value="ATPase_AAA_core"/>
</dbReference>
<dbReference type="CDD" id="cd19499">
    <property type="entry name" value="RecA-like_ClpB_Hsp104-like"/>
    <property type="match status" value="1"/>
</dbReference>
<dbReference type="PANTHER" id="PTHR11638">
    <property type="entry name" value="ATP-DEPENDENT CLP PROTEASE"/>
    <property type="match status" value="1"/>
</dbReference>
<dbReference type="Pfam" id="PF17871">
    <property type="entry name" value="AAA_lid_9"/>
    <property type="match status" value="1"/>
</dbReference>
<comment type="caution">
    <text evidence="10">The sequence shown here is derived from an EMBL/GenBank/DDBJ whole genome shotgun (WGS) entry which is preliminary data.</text>
</comment>
<feature type="coiled-coil region" evidence="8">
    <location>
        <begin position="1"/>
        <end position="28"/>
    </location>
</feature>
<dbReference type="Gene3D" id="1.10.8.60">
    <property type="match status" value="1"/>
</dbReference>
<feature type="coiled-coil region" evidence="8">
    <location>
        <begin position="76"/>
        <end position="103"/>
    </location>
</feature>
<dbReference type="SMART" id="SM01086">
    <property type="entry name" value="ClpB_D2-small"/>
    <property type="match status" value="1"/>
</dbReference>
<evidence type="ECO:0000256" key="5">
    <source>
        <dbReference type="ARBA" id="ARBA00025613"/>
    </source>
</evidence>
<evidence type="ECO:0000256" key="7">
    <source>
        <dbReference type="RuleBase" id="RU004432"/>
    </source>
</evidence>
<evidence type="ECO:0000256" key="4">
    <source>
        <dbReference type="ARBA" id="ARBA00023186"/>
    </source>
</evidence>
<keyword evidence="8" id="KW-0175">Coiled coil</keyword>
<protein>
    <submittedName>
        <fullName evidence="10">AAA domain-containing protein</fullName>
    </submittedName>
</protein>
<dbReference type="EMBL" id="WJQS01000001">
    <property type="protein sequence ID" value="MRI84596.1"/>
    <property type="molecule type" value="Genomic_DNA"/>
</dbReference>
<reference evidence="10 11" key="1">
    <citation type="submission" date="2019-11" db="EMBL/GenBank/DDBJ databases">
        <title>Characterisation of Fundicoccus ignavus gen. nov. sp. nov., a novel genus of the family Aerococcaceae isolated from bulk tank milk.</title>
        <authorList>
            <person name="Siebert A."/>
            <person name="Huptas C."/>
            <person name="Wenning M."/>
            <person name="Scherer S."/>
            <person name="Doll E.V."/>
        </authorList>
    </citation>
    <scope>NUCLEOTIDE SEQUENCE [LARGE SCALE GENOMIC DNA]</scope>
    <source>
        <strain evidence="10 11">WS4759</strain>
    </source>
</reference>
<evidence type="ECO:0000256" key="3">
    <source>
        <dbReference type="ARBA" id="ARBA00022840"/>
    </source>
</evidence>
<evidence type="ECO:0000256" key="8">
    <source>
        <dbReference type="SAM" id="Coils"/>
    </source>
</evidence>
<dbReference type="InterPro" id="IPR004176">
    <property type="entry name" value="Clp_R_N"/>
</dbReference>
<dbReference type="GO" id="GO:0034605">
    <property type="term" value="P:cellular response to heat"/>
    <property type="evidence" value="ECO:0007669"/>
    <property type="project" value="TreeGrafter"/>
</dbReference>
<dbReference type="AlphaFoldDB" id="A0A6I2GBJ9"/>
<dbReference type="Pfam" id="PF07724">
    <property type="entry name" value="AAA_2"/>
    <property type="match status" value="1"/>
</dbReference>
<dbReference type="PROSITE" id="PS00871">
    <property type="entry name" value="CLPAB_2"/>
    <property type="match status" value="1"/>
</dbReference>
<keyword evidence="1 6" id="KW-0677">Repeat</keyword>
<evidence type="ECO:0000256" key="6">
    <source>
        <dbReference type="PROSITE-ProRule" id="PRU01251"/>
    </source>
</evidence>
<dbReference type="Gene3D" id="1.10.1780.10">
    <property type="entry name" value="Clp, N-terminal domain"/>
    <property type="match status" value="1"/>
</dbReference>
<dbReference type="Pfam" id="PF10431">
    <property type="entry name" value="ClpB_D2-small"/>
    <property type="match status" value="1"/>
</dbReference>
<dbReference type="PROSITE" id="PS51903">
    <property type="entry name" value="CLP_R"/>
    <property type="match status" value="1"/>
</dbReference>
<evidence type="ECO:0000313" key="10">
    <source>
        <dbReference type="EMBL" id="MRI84596.1"/>
    </source>
</evidence>
<dbReference type="GO" id="GO:0005524">
    <property type="term" value="F:ATP binding"/>
    <property type="evidence" value="ECO:0007669"/>
    <property type="project" value="UniProtKB-KW"/>
</dbReference>
<sequence length="867" mass="98735">MTVYTNQVQDALAKAKELAQENQQIQVDIPHLWNVLLQPQHYALDFYESFELDINEFIQVIQKELEKLPVSRSKEIQHAQQNTPRYDRLLEQAQEEANKLRDEVCSTEHLLLAIMKQSYNPITVYLTTNQVDYERLLTQLTKNRKGKRATQTNQESIYQALDQYSENLNKKYREGKLDRIIGRHREIEEVIRVLSRKTKNNAILIGLPGVGKTAIVEGLVQKIEQAQVPDNLLDKEVYNLDMSSLIAGAKYRGEFEERLKAVLNDVRDSKGKIILFIDEIHTIVGAGKTEGSMDAGNILKPMLARGELRCIGATTQDEYRENIEKDKALERRFQRIIVSEPSIDEATEILSGIKESYELYHGVTISEAAVKAAVTLSNRYITDRFLPDKAIDLMDEASAVRRIQMKSLPEQIQQIKDEIIRLTIEQIKRSDSANSDKPEAVASRQALEQLKDELVEKQDQWQKEQALISQLQTLAEDQAAQFKQAQEALRMGQLEEFVELTEISLAAIQQEIAAIEAERRQSTPEALVLIRNQVEEADIAEVVERQTGIKVQGVMANERQRLLKLDQIIKETVVGQDEPVEKVAQAIIRSRAGVQNPNHPIGSFLFLGPTGVGKTQLAKSLAAVLFGSELEMIRLDMSEYMEKHAVAKLVGSPPGYVGYEEGGHLTEAVRHRLYSVVLLDEIEKAHPDVFNILLQVLDEGRLTDSQGRTIDFKNTILIMTSNIGSLQLLESLETNHEVTEATKTAVREELKQHFRPEFLNRIDSIQLFNPLTLNNMYNIVELMLQDLGQRLKRHRIDLVVSAEAKRWLADKGYDPTLGARPLQRFIIEQLETPLAQELIRQDIQSDTWAHVQLTHDRLTFSYTPKQS</sequence>
<evidence type="ECO:0000313" key="11">
    <source>
        <dbReference type="Proteomes" id="UP000430975"/>
    </source>
</evidence>